<dbReference type="Proteomes" id="UP000480246">
    <property type="component" value="Unassembled WGS sequence"/>
</dbReference>
<dbReference type="AlphaFoldDB" id="A0A7C8GVM7"/>
<gene>
    <name evidence="2" type="ORF">F9U64_05575</name>
</gene>
<dbReference type="EMBL" id="WEID01000020">
    <property type="protein sequence ID" value="KAB8138301.1"/>
    <property type="molecule type" value="Genomic_DNA"/>
</dbReference>
<dbReference type="PANTHER" id="PTHR33990">
    <property type="entry name" value="PROTEIN YJDN-RELATED"/>
    <property type="match status" value="1"/>
</dbReference>
<dbReference type="InterPro" id="IPR028973">
    <property type="entry name" value="PhnB-like"/>
</dbReference>
<reference evidence="2 3" key="1">
    <citation type="submission" date="2019-10" db="EMBL/GenBank/DDBJ databases">
        <title>Gracilibacillus sp. nov. isolated from rice seeds.</title>
        <authorList>
            <person name="He S."/>
        </authorList>
    </citation>
    <scope>NUCLEOTIDE SEQUENCE [LARGE SCALE GENOMIC DNA]</scope>
    <source>
        <strain evidence="2 3">TD8</strain>
    </source>
</reference>
<dbReference type="SUPFAM" id="SSF54593">
    <property type="entry name" value="Glyoxalase/Bleomycin resistance protein/Dihydroxybiphenyl dioxygenase"/>
    <property type="match status" value="1"/>
</dbReference>
<proteinExistence type="predicted"/>
<evidence type="ECO:0000313" key="2">
    <source>
        <dbReference type="EMBL" id="KAB8138301.1"/>
    </source>
</evidence>
<dbReference type="InterPro" id="IPR029068">
    <property type="entry name" value="Glyas_Bleomycin-R_OHBP_Dase"/>
</dbReference>
<dbReference type="Gene3D" id="3.10.180.10">
    <property type="entry name" value="2,3-Dihydroxybiphenyl 1,2-Dioxygenase, domain 1"/>
    <property type="match status" value="1"/>
</dbReference>
<dbReference type="CDD" id="cd06588">
    <property type="entry name" value="PhnB_like"/>
    <property type="match status" value="1"/>
</dbReference>
<dbReference type="Pfam" id="PF06983">
    <property type="entry name" value="3-dmu-9_3-mt"/>
    <property type="match status" value="1"/>
</dbReference>
<keyword evidence="3" id="KW-1185">Reference proteome</keyword>
<dbReference type="RefSeq" id="WP_153402022.1">
    <property type="nucleotide sequence ID" value="NZ_ML762426.1"/>
</dbReference>
<evidence type="ECO:0000313" key="3">
    <source>
        <dbReference type="Proteomes" id="UP000480246"/>
    </source>
</evidence>
<comment type="caution">
    <text evidence="2">The sequence shown here is derived from an EMBL/GenBank/DDBJ whole genome shotgun (WGS) entry which is preliminary data.</text>
</comment>
<dbReference type="OrthoDB" id="9795306at2"/>
<sequence length="146" mass="16353">MTVKLTPYITLEGRTREAIQFYEDTIGAEIISIMTYGEMPDMPDTFTDDLKSLVAHAKLKVGETELMFSDAPGVSTIENGKRVTICITTNNVEKSKQIYEALRQDGQVNLPFKEEPFSPGFGDVTDKFGVTFQIYTEVEQLNEGLI</sequence>
<feature type="domain" description="PhnB-like" evidence="1">
    <location>
        <begin position="4"/>
        <end position="134"/>
    </location>
</feature>
<dbReference type="PANTHER" id="PTHR33990:SF1">
    <property type="entry name" value="PROTEIN YJDN"/>
    <property type="match status" value="1"/>
</dbReference>
<evidence type="ECO:0000259" key="1">
    <source>
        <dbReference type="Pfam" id="PF06983"/>
    </source>
</evidence>
<accession>A0A7C8GVM7</accession>
<protein>
    <submittedName>
        <fullName evidence="2">VOC family protein</fullName>
    </submittedName>
</protein>
<name>A0A7C8GVM7_9BACI</name>
<organism evidence="2 3">
    <name type="scientific">Gracilibacillus oryzae</name>
    <dbReference type="NCBI Taxonomy" id="1672701"/>
    <lineage>
        <taxon>Bacteria</taxon>
        <taxon>Bacillati</taxon>
        <taxon>Bacillota</taxon>
        <taxon>Bacilli</taxon>
        <taxon>Bacillales</taxon>
        <taxon>Bacillaceae</taxon>
        <taxon>Gracilibacillus</taxon>
    </lineage>
</organism>